<accession>A0A0A9CIA6</accession>
<organism evidence="1">
    <name type="scientific">Arundo donax</name>
    <name type="common">Giant reed</name>
    <name type="synonym">Donax arundinaceus</name>
    <dbReference type="NCBI Taxonomy" id="35708"/>
    <lineage>
        <taxon>Eukaryota</taxon>
        <taxon>Viridiplantae</taxon>
        <taxon>Streptophyta</taxon>
        <taxon>Embryophyta</taxon>
        <taxon>Tracheophyta</taxon>
        <taxon>Spermatophyta</taxon>
        <taxon>Magnoliopsida</taxon>
        <taxon>Liliopsida</taxon>
        <taxon>Poales</taxon>
        <taxon>Poaceae</taxon>
        <taxon>PACMAD clade</taxon>
        <taxon>Arundinoideae</taxon>
        <taxon>Arundineae</taxon>
        <taxon>Arundo</taxon>
    </lineage>
</organism>
<proteinExistence type="predicted"/>
<protein>
    <submittedName>
        <fullName evidence="1">Uncharacterized protein</fullName>
    </submittedName>
</protein>
<dbReference type="AlphaFoldDB" id="A0A0A9CIA6"/>
<sequence>MIFSCKQHMHTFFCISLAWKKLCEKFSLDLCQTGRPYLIG</sequence>
<reference evidence="1" key="1">
    <citation type="submission" date="2014-09" db="EMBL/GenBank/DDBJ databases">
        <authorList>
            <person name="Magalhaes I.L.F."/>
            <person name="Oliveira U."/>
            <person name="Santos F.R."/>
            <person name="Vidigal T.H.D.A."/>
            <person name="Brescovit A.D."/>
            <person name="Santos A.J."/>
        </authorList>
    </citation>
    <scope>NUCLEOTIDE SEQUENCE</scope>
    <source>
        <tissue evidence="1">Shoot tissue taken approximately 20 cm above the soil surface</tissue>
    </source>
</reference>
<dbReference type="EMBL" id="GBRH01222574">
    <property type="protein sequence ID" value="JAD75321.1"/>
    <property type="molecule type" value="Transcribed_RNA"/>
</dbReference>
<name>A0A0A9CIA6_ARUDO</name>
<reference evidence="1" key="2">
    <citation type="journal article" date="2015" name="Data Brief">
        <title>Shoot transcriptome of the giant reed, Arundo donax.</title>
        <authorList>
            <person name="Barrero R.A."/>
            <person name="Guerrero F.D."/>
            <person name="Moolhuijzen P."/>
            <person name="Goolsby J.A."/>
            <person name="Tidwell J."/>
            <person name="Bellgard S.E."/>
            <person name="Bellgard M.I."/>
        </authorList>
    </citation>
    <scope>NUCLEOTIDE SEQUENCE</scope>
    <source>
        <tissue evidence="1">Shoot tissue taken approximately 20 cm above the soil surface</tissue>
    </source>
</reference>
<evidence type="ECO:0000313" key="1">
    <source>
        <dbReference type="EMBL" id="JAD75321.1"/>
    </source>
</evidence>